<dbReference type="EMBL" id="JACHXJ010000001">
    <property type="protein sequence ID" value="MBB3125581.1"/>
    <property type="molecule type" value="Genomic_DNA"/>
</dbReference>
<dbReference type="Proteomes" id="UP000517523">
    <property type="component" value="Unassembled WGS sequence"/>
</dbReference>
<comment type="caution">
    <text evidence="1">The sequence shown here is derived from an EMBL/GenBank/DDBJ whole genome shotgun (WGS) entry which is preliminary data.</text>
</comment>
<dbReference type="AlphaFoldDB" id="A0A839TFU8"/>
<organism evidence="1 2">
    <name type="scientific">Paenibacillus rhizosphaerae</name>
    <dbReference type="NCBI Taxonomy" id="297318"/>
    <lineage>
        <taxon>Bacteria</taxon>
        <taxon>Bacillati</taxon>
        <taxon>Bacillota</taxon>
        <taxon>Bacilli</taxon>
        <taxon>Bacillales</taxon>
        <taxon>Paenibacillaceae</taxon>
        <taxon>Paenibacillus</taxon>
    </lineage>
</organism>
<evidence type="ECO:0000313" key="1">
    <source>
        <dbReference type="EMBL" id="MBB3125581.1"/>
    </source>
</evidence>
<name>A0A839TFU8_9BACL</name>
<reference evidence="1 2" key="1">
    <citation type="submission" date="2020-08" db="EMBL/GenBank/DDBJ databases">
        <title>Genomic Encyclopedia of Type Strains, Phase III (KMG-III): the genomes of soil and plant-associated and newly described type strains.</title>
        <authorList>
            <person name="Whitman W."/>
        </authorList>
    </citation>
    <scope>NUCLEOTIDE SEQUENCE [LARGE SCALE GENOMIC DNA]</scope>
    <source>
        <strain evidence="1 2">CECT 5831</strain>
    </source>
</reference>
<protein>
    <submittedName>
        <fullName evidence="1">Uncharacterized protein</fullName>
    </submittedName>
</protein>
<evidence type="ECO:0000313" key="2">
    <source>
        <dbReference type="Proteomes" id="UP000517523"/>
    </source>
</evidence>
<sequence length="54" mass="6206">MHGPDGRATKVTFRQTFKKEKQFEQIKQMCINGNEENFDRFGQLLEEIKSGSAG</sequence>
<proteinExistence type="predicted"/>
<gene>
    <name evidence="1" type="ORF">FHS19_000235</name>
</gene>
<accession>A0A839TFU8</accession>